<keyword evidence="3" id="KW-1185">Reference proteome</keyword>
<evidence type="ECO:0000256" key="1">
    <source>
        <dbReference type="SAM" id="MobiDB-lite"/>
    </source>
</evidence>
<accession>A0ABM1MAZ0</accession>
<feature type="compositionally biased region" description="Acidic residues" evidence="1">
    <location>
        <begin position="331"/>
        <end position="341"/>
    </location>
</feature>
<dbReference type="Proteomes" id="UP000695000">
    <property type="component" value="Unplaced"/>
</dbReference>
<feature type="signal peptide" evidence="2">
    <location>
        <begin position="1"/>
        <end position="16"/>
    </location>
</feature>
<dbReference type="GeneID" id="108559106"/>
<feature type="compositionally biased region" description="Acidic residues" evidence="1">
    <location>
        <begin position="93"/>
        <end position="104"/>
    </location>
</feature>
<protein>
    <submittedName>
        <fullName evidence="4">Uncharacterized protein LOC108559106</fullName>
    </submittedName>
</protein>
<evidence type="ECO:0000313" key="3">
    <source>
        <dbReference type="Proteomes" id="UP000695000"/>
    </source>
</evidence>
<feature type="region of interest" description="Disordered" evidence="1">
    <location>
        <begin position="85"/>
        <end position="106"/>
    </location>
</feature>
<dbReference type="RefSeq" id="XP_017771740.1">
    <property type="nucleotide sequence ID" value="XM_017916251.1"/>
</dbReference>
<feature type="chain" id="PRO_5047359809" evidence="2">
    <location>
        <begin position="17"/>
        <end position="341"/>
    </location>
</feature>
<organism evidence="3 4">
    <name type="scientific">Nicrophorus vespilloides</name>
    <name type="common">Boreal carrion beetle</name>
    <dbReference type="NCBI Taxonomy" id="110193"/>
    <lineage>
        <taxon>Eukaryota</taxon>
        <taxon>Metazoa</taxon>
        <taxon>Ecdysozoa</taxon>
        <taxon>Arthropoda</taxon>
        <taxon>Hexapoda</taxon>
        <taxon>Insecta</taxon>
        <taxon>Pterygota</taxon>
        <taxon>Neoptera</taxon>
        <taxon>Endopterygota</taxon>
        <taxon>Coleoptera</taxon>
        <taxon>Polyphaga</taxon>
        <taxon>Staphyliniformia</taxon>
        <taxon>Silphidae</taxon>
        <taxon>Nicrophorinae</taxon>
        <taxon>Nicrophorus</taxon>
    </lineage>
</organism>
<name>A0ABM1MAZ0_NICVS</name>
<feature type="region of interest" description="Disordered" evidence="1">
    <location>
        <begin position="289"/>
        <end position="341"/>
    </location>
</feature>
<gene>
    <name evidence="4" type="primary">LOC108559106</name>
</gene>
<evidence type="ECO:0000256" key="2">
    <source>
        <dbReference type="SAM" id="SignalP"/>
    </source>
</evidence>
<reference evidence="4" key="1">
    <citation type="submission" date="2025-08" db="UniProtKB">
        <authorList>
            <consortium name="RefSeq"/>
        </authorList>
    </citation>
    <scope>IDENTIFICATION</scope>
    <source>
        <tissue evidence="4">Whole Larva</tissue>
    </source>
</reference>
<proteinExistence type="predicted"/>
<keyword evidence="2" id="KW-0732">Signal</keyword>
<evidence type="ECO:0000313" key="4">
    <source>
        <dbReference type="RefSeq" id="XP_017771740.1"/>
    </source>
</evidence>
<sequence>MKFTLIFVALIIAVQADHKGRDIEEDLIWYCNTICGGCGGKSQFNFTIPACICIIDEHVDDGDVEMIKKTAATVGMSIRLIDATKKTKREANSEEEEEDDDDEVEIKQSPASAFLSKFARKPLKLRLRSRLMKPLTEDGSSESDPLVGQINPNIFDSEPHHNFLGQINPLIHNFEPHSNGFLGQINPIIHNFEPYNNGLLGQKHDPLTPALTKALLTNIKRRLDSLIDKTDVYPYDHRRTAYEAESMRNSLKQITQVNVNVRPDATTPAIWDALNNIIPAFRGLVGQSAPKPVNKHDASASKAASSEESEEEEVTARPSFKKIITQPKEFMDDEDEDVVEE</sequence>